<evidence type="ECO:0000256" key="3">
    <source>
        <dbReference type="ARBA" id="ARBA00022618"/>
    </source>
</evidence>
<dbReference type="SMART" id="SM01349">
    <property type="entry name" value="TOG"/>
    <property type="match status" value="1"/>
</dbReference>
<dbReference type="GO" id="GO:0008017">
    <property type="term" value="F:microtubule binding"/>
    <property type="evidence" value="ECO:0007669"/>
    <property type="project" value="TreeGrafter"/>
</dbReference>
<name>A0A1X0RMX6_RHIZD</name>
<feature type="compositionally biased region" description="Low complexity" evidence="6">
    <location>
        <begin position="273"/>
        <end position="283"/>
    </location>
</feature>
<dbReference type="Gene3D" id="1.25.10.10">
    <property type="entry name" value="Leucine-rich Repeat Variant"/>
    <property type="match status" value="2"/>
</dbReference>
<evidence type="ECO:0000313" key="8">
    <source>
        <dbReference type="EMBL" id="ORE13367.1"/>
    </source>
</evidence>
<keyword evidence="5" id="KW-0131">Cell cycle</keyword>
<comment type="similarity">
    <text evidence="2">Belongs to the CLASP family.</text>
</comment>
<dbReference type="GO" id="GO:1990023">
    <property type="term" value="C:mitotic spindle midzone"/>
    <property type="evidence" value="ECO:0007669"/>
    <property type="project" value="TreeGrafter"/>
</dbReference>
<comment type="subcellular location">
    <subcellularLocation>
        <location evidence="1">Cytoplasm</location>
        <location evidence="1">Cytoskeleton</location>
        <location evidence="1">Spindle</location>
    </subcellularLocation>
</comment>
<accession>A0A1X0RMX6</accession>
<proteinExistence type="inferred from homology"/>
<dbReference type="Pfam" id="PF12348">
    <property type="entry name" value="CLASP_N"/>
    <property type="match status" value="1"/>
</dbReference>
<evidence type="ECO:0000256" key="2">
    <source>
        <dbReference type="ARBA" id="ARBA00009549"/>
    </source>
</evidence>
<sequence>MTIHSKEDSSGDVDAIQVYSAKELDHEFSEMLKYYHDKETEFNWEARERSITRIRGILRGNAPEAYLDVLVQGIKHMIDGIIKAVESLRTQLAIKALLLVGDIGIYIGKHLDAYIYDQLLMCMMRCAGITKKMVATASMQATITFLKHTSFYPKCVNMFSMAMNDKNTQVRLFTVHYIKTLLQTHAHRDHTRHIMDKTSCTDQFETLINKGLNDATPSVREICREAFWIFWEHWRDRGEHLLKQLPPTAQKQLEKSKISNNKPVRTINSPTNSSGSLRASSSLGRHDLAISPSNSTLSNGSTGSDHHPVPLKSSLSRRSGSPHLHRYGSPPAMPSQLHNSPSPPPTSSPPVRKTRVPALNRKKSAVALGTGAKRKAPNFYTLLHSEDFSMRIDGIHQLAKKLSAYPYSTQPELEQIQLETTPTTHVDGETLKGIVLQQFEDPFHFLIYETLSSWECVTCVMLRLLTFEEYIPRLILDAYIDEPARRNEVDLVRYKEGKLALKRAKLFLQHEHPGLVDLIFTSLLQFGGFGAATPRIQTLGARKDIFKLPANRRKLTKEFIVWMDELVVPMIGLEEPIDLADPSYEGIPDQYIHSDHSTATQWFESDINIRHCLDILLPLVTAHSSGSLWHGPLITFMKHLRLLNQRLFDSITAGYDENTMNKICRALGIHIRIEPAMVAPPVEQEEEQPQIEKKLDNVDQVAEVKDELPAALVPIPEIVTPKEQEQIVPEQQEEYTPIQEEKKDQPSFVDTYDEPLEQPSEEQQEYEPPKETQPVYAEKPVVMEAYSPSEEEQQKTPELPDVVYSSKPHKVEQKAPDLAEVMYDKRLEEEEQSRLKSPIPDYFQSSMIPPLASNFSPNTVMENGFYANGDAGGILYANHASTERSTPVAEMSASPQQQPLEQPPGVGQLQPSEPNKEKYPEPQFVPFFHPEKVSYSCPVFESNTRSTTTVSVRGGKDKTVLLYALIDKLKSLSNNMSDNINTFRKLTRLLKEVPIRRRWDQGGNEEAGNETWAGGNGDGGNFVELVQSILLHLEQPPSRCTTSALECIRQLAMTQSGLFKFYERKSNSKGMTLESQLMEKLLELRSDENPTICIAAEDALDAVLSTLTPPTAFEMLMAFVVYRSVIAPYDEHSISGSRYHPVGTAFTYIAKWVKELNDVFYIEEWMAKGAVNAFFKGMNSSLVNIRKSCVEAIVALHEVVNDDIYLYLVDLREDQSNLIRHYVAKSLKKKASLRNIREAHQYL</sequence>
<feature type="compositionally biased region" description="Polar residues" evidence="6">
    <location>
        <begin position="258"/>
        <end position="272"/>
    </location>
</feature>
<feature type="compositionally biased region" description="Acidic residues" evidence="6">
    <location>
        <begin position="751"/>
        <end position="765"/>
    </location>
</feature>
<dbReference type="InterPro" id="IPR024395">
    <property type="entry name" value="CLASP_N_dom"/>
</dbReference>
<dbReference type="SUPFAM" id="SSF48371">
    <property type="entry name" value="ARM repeat"/>
    <property type="match status" value="2"/>
</dbReference>
<feature type="region of interest" description="Disordered" evidence="6">
    <location>
        <begin position="722"/>
        <end position="817"/>
    </location>
</feature>
<gene>
    <name evidence="8" type="ORF">BCV71DRAFT_294275</name>
</gene>
<evidence type="ECO:0000256" key="1">
    <source>
        <dbReference type="ARBA" id="ARBA00004186"/>
    </source>
</evidence>
<feature type="compositionally biased region" description="Low complexity" evidence="6">
    <location>
        <begin position="291"/>
        <end position="303"/>
    </location>
</feature>
<keyword evidence="5" id="KW-0498">Mitosis</keyword>
<dbReference type="GO" id="GO:0051301">
    <property type="term" value="P:cell division"/>
    <property type="evidence" value="ECO:0007669"/>
    <property type="project" value="UniProtKB-KW"/>
</dbReference>
<evidence type="ECO:0000256" key="6">
    <source>
        <dbReference type="SAM" id="MobiDB-lite"/>
    </source>
</evidence>
<dbReference type="AlphaFoldDB" id="A0A1X0RMX6"/>
<dbReference type="Proteomes" id="UP000242381">
    <property type="component" value="Unassembled WGS sequence"/>
</dbReference>
<feature type="region of interest" description="Disordered" evidence="6">
    <location>
        <begin position="251"/>
        <end position="358"/>
    </location>
</feature>
<dbReference type="InterPro" id="IPR016024">
    <property type="entry name" value="ARM-type_fold"/>
</dbReference>
<dbReference type="InterPro" id="IPR034085">
    <property type="entry name" value="TOG"/>
</dbReference>
<dbReference type="OMA" id="CREAFWI"/>
<dbReference type="GO" id="GO:0090307">
    <property type="term" value="P:mitotic spindle assembly"/>
    <property type="evidence" value="ECO:0007669"/>
    <property type="project" value="TreeGrafter"/>
</dbReference>
<keyword evidence="4" id="KW-0493">Microtubule</keyword>
<protein>
    <submittedName>
        <fullName evidence="8">ARM repeat-containing protein</fullName>
    </submittedName>
</protein>
<dbReference type="EMBL" id="KV921542">
    <property type="protein sequence ID" value="ORE13367.1"/>
    <property type="molecule type" value="Genomic_DNA"/>
</dbReference>
<dbReference type="InterPro" id="IPR011989">
    <property type="entry name" value="ARM-like"/>
</dbReference>
<evidence type="ECO:0000259" key="7">
    <source>
        <dbReference type="SMART" id="SM01349"/>
    </source>
</evidence>
<dbReference type="PANTHER" id="PTHR21567">
    <property type="entry name" value="CLASP"/>
    <property type="match status" value="1"/>
</dbReference>
<evidence type="ECO:0000256" key="4">
    <source>
        <dbReference type="ARBA" id="ARBA00022701"/>
    </source>
</evidence>
<keyword evidence="3" id="KW-0132">Cell division</keyword>
<reference evidence="8 9" key="1">
    <citation type="journal article" date="2016" name="Proc. Natl. Acad. Sci. U.S.A.">
        <title>Lipid metabolic changes in an early divergent fungus govern the establishment of a mutualistic symbiosis with endobacteria.</title>
        <authorList>
            <person name="Lastovetsky O.A."/>
            <person name="Gaspar M.L."/>
            <person name="Mondo S.J."/>
            <person name="LaButti K.M."/>
            <person name="Sandor L."/>
            <person name="Grigoriev I.V."/>
            <person name="Henry S.A."/>
            <person name="Pawlowska T.E."/>
        </authorList>
    </citation>
    <scope>NUCLEOTIDE SEQUENCE [LARGE SCALE GENOMIC DNA]</scope>
    <source>
        <strain evidence="8 9">ATCC 11559</strain>
    </source>
</reference>
<dbReference type="PANTHER" id="PTHR21567:SF9">
    <property type="entry name" value="CLIP-ASSOCIATING PROTEIN"/>
    <property type="match status" value="1"/>
</dbReference>
<dbReference type="GO" id="GO:0005815">
    <property type="term" value="C:microtubule organizing center"/>
    <property type="evidence" value="ECO:0007669"/>
    <property type="project" value="TreeGrafter"/>
</dbReference>
<dbReference type="GO" id="GO:0005881">
    <property type="term" value="C:cytoplasmic microtubule"/>
    <property type="evidence" value="ECO:0007669"/>
    <property type="project" value="TreeGrafter"/>
</dbReference>
<evidence type="ECO:0000313" key="9">
    <source>
        <dbReference type="Proteomes" id="UP000242381"/>
    </source>
</evidence>
<evidence type="ECO:0000256" key="5">
    <source>
        <dbReference type="ARBA" id="ARBA00022776"/>
    </source>
</evidence>
<feature type="region of interest" description="Disordered" evidence="6">
    <location>
        <begin position="882"/>
        <end position="918"/>
    </location>
</feature>
<feature type="domain" description="TOG" evidence="7">
    <location>
        <begin position="17"/>
        <end position="264"/>
    </location>
</feature>
<dbReference type="VEuPathDB" id="FungiDB:BCV72DRAFT_228373"/>
<dbReference type="GO" id="GO:0005876">
    <property type="term" value="C:spindle microtubule"/>
    <property type="evidence" value="ECO:0007669"/>
    <property type="project" value="TreeGrafter"/>
</dbReference>
<organism evidence="8 9">
    <name type="scientific">Rhizopus microsporus</name>
    <dbReference type="NCBI Taxonomy" id="58291"/>
    <lineage>
        <taxon>Eukaryota</taxon>
        <taxon>Fungi</taxon>
        <taxon>Fungi incertae sedis</taxon>
        <taxon>Mucoromycota</taxon>
        <taxon>Mucoromycotina</taxon>
        <taxon>Mucoromycetes</taxon>
        <taxon>Mucorales</taxon>
        <taxon>Mucorineae</taxon>
        <taxon>Rhizopodaceae</taxon>
        <taxon>Rhizopus</taxon>
    </lineage>
</organism>